<dbReference type="RefSeq" id="WP_096830747.1">
    <property type="nucleotide sequence ID" value="NZ_NXIB02000005.1"/>
</dbReference>
<keyword evidence="1" id="KW-0378">Hydrolase</keyword>
<dbReference type="GO" id="GO:0006508">
    <property type="term" value="P:proteolysis"/>
    <property type="evidence" value="ECO:0007669"/>
    <property type="project" value="UniProtKB-KW"/>
</dbReference>
<dbReference type="Gene3D" id="2.40.70.10">
    <property type="entry name" value="Acid Proteases"/>
    <property type="match status" value="1"/>
</dbReference>
<keyword evidence="2" id="KW-1185">Reference proteome</keyword>
<reference evidence="1" key="1">
    <citation type="submission" date="2017-10" db="EMBL/GenBank/DDBJ databases">
        <title>Draft genome sequence of the planktic cyanobacteria Tychonema bourrellyi isolated from alpine lentic freshwater.</title>
        <authorList>
            <person name="Tett A."/>
            <person name="Armanini F."/>
            <person name="Asnicar F."/>
            <person name="Boscaini A."/>
            <person name="Pasolli E."/>
            <person name="Zolfo M."/>
            <person name="Donati C."/>
            <person name="Salmaso N."/>
            <person name="Segata N."/>
        </authorList>
    </citation>
    <scope>NUCLEOTIDE SEQUENCE</scope>
    <source>
        <strain evidence="1">FEM_GT703</strain>
    </source>
</reference>
<dbReference type="GO" id="GO:0008233">
    <property type="term" value="F:peptidase activity"/>
    <property type="evidence" value="ECO:0007669"/>
    <property type="project" value="UniProtKB-KW"/>
</dbReference>
<proteinExistence type="predicted"/>
<accession>A0A2G4F6J3</accession>
<dbReference type="AlphaFoldDB" id="A0A2G4F6J3"/>
<dbReference type="OrthoDB" id="460223at2"/>
<evidence type="ECO:0000313" key="1">
    <source>
        <dbReference type="EMBL" id="PHX57107.1"/>
    </source>
</evidence>
<dbReference type="InterPro" id="IPR021109">
    <property type="entry name" value="Peptidase_aspartic_dom_sf"/>
</dbReference>
<dbReference type="SUPFAM" id="SSF50630">
    <property type="entry name" value="Acid proteases"/>
    <property type="match status" value="1"/>
</dbReference>
<name>A0A2G4F6J3_9CYAN</name>
<evidence type="ECO:0000313" key="2">
    <source>
        <dbReference type="Proteomes" id="UP000226442"/>
    </source>
</evidence>
<keyword evidence="1" id="KW-0645">Protease</keyword>
<dbReference type="EMBL" id="NXIB02000005">
    <property type="protein sequence ID" value="PHX57107.1"/>
    <property type="molecule type" value="Genomic_DNA"/>
</dbReference>
<protein>
    <submittedName>
        <fullName evidence="1">Aspartyl protease</fullName>
    </submittedName>
</protein>
<organism evidence="1 2">
    <name type="scientific">Tychonema bourrellyi FEM_GT703</name>
    <dbReference type="NCBI Taxonomy" id="2040638"/>
    <lineage>
        <taxon>Bacteria</taxon>
        <taxon>Bacillati</taxon>
        <taxon>Cyanobacteriota</taxon>
        <taxon>Cyanophyceae</taxon>
        <taxon>Oscillatoriophycideae</taxon>
        <taxon>Oscillatoriales</taxon>
        <taxon>Microcoleaceae</taxon>
        <taxon>Tychonema</taxon>
    </lineage>
</organism>
<gene>
    <name evidence="1" type="ORF">CP500_001500</name>
</gene>
<sequence length="128" mass="14264">MISGRFGENGQLFFEIELIASNGDNFSVEVLLDTGFTTGFLAINSQDLDALDWSLIAPQIEMQTARGECFFDIYEGRVIIDGQELIVLVHVGEDLPEILIGSQWLDRMQLVVNKPRGILTLETVSSEE</sequence>
<comment type="caution">
    <text evidence="1">The sequence shown here is derived from an EMBL/GenBank/DDBJ whole genome shotgun (WGS) entry which is preliminary data.</text>
</comment>
<dbReference type="Proteomes" id="UP000226442">
    <property type="component" value="Unassembled WGS sequence"/>
</dbReference>